<keyword evidence="2" id="KW-0812">Transmembrane</keyword>
<dbReference type="InterPro" id="IPR016186">
    <property type="entry name" value="C-type_lectin-like/link_sf"/>
</dbReference>
<feature type="transmembrane region" description="Helical" evidence="2">
    <location>
        <begin position="17"/>
        <end position="39"/>
    </location>
</feature>
<comment type="caution">
    <text evidence="4">The sequence shown here is derived from an EMBL/GenBank/DDBJ whole genome shotgun (WGS) entry which is preliminary data.</text>
</comment>
<accession>A0A8S4N6K2</accession>
<dbReference type="PROSITE" id="PS50041">
    <property type="entry name" value="C_TYPE_LECTIN_2"/>
    <property type="match status" value="1"/>
</dbReference>
<dbReference type="InterPro" id="IPR001304">
    <property type="entry name" value="C-type_lectin-like"/>
</dbReference>
<evidence type="ECO:0000259" key="3">
    <source>
        <dbReference type="PROSITE" id="PS50041"/>
    </source>
</evidence>
<dbReference type="InterPro" id="IPR016187">
    <property type="entry name" value="CTDL_fold"/>
</dbReference>
<feature type="region of interest" description="Disordered" evidence="1">
    <location>
        <begin position="389"/>
        <end position="437"/>
    </location>
</feature>
<dbReference type="Gene3D" id="3.10.100.10">
    <property type="entry name" value="Mannose-Binding Protein A, subunit A"/>
    <property type="match status" value="1"/>
</dbReference>
<name>A0A8S4N6K2_OWEFU</name>
<evidence type="ECO:0000256" key="1">
    <source>
        <dbReference type="SAM" id="MobiDB-lite"/>
    </source>
</evidence>
<dbReference type="AlphaFoldDB" id="A0A8S4N6K2"/>
<keyword evidence="5" id="KW-1185">Reference proteome</keyword>
<keyword evidence="2" id="KW-1133">Transmembrane helix</keyword>
<dbReference type="SUPFAM" id="SSF56436">
    <property type="entry name" value="C-type lectin-like"/>
    <property type="match status" value="2"/>
</dbReference>
<protein>
    <recommendedName>
        <fullName evidence="3">C-type lectin domain-containing protein</fullName>
    </recommendedName>
</protein>
<gene>
    <name evidence="4" type="ORF">OFUS_LOCUS3636</name>
</gene>
<dbReference type="EMBL" id="CAIIXF020000002">
    <property type="protein sequence ID" value="CAH1776462.1"/>
    <property type="molecule type" value="Genomic_DNA"/>
</dbReference>
<evidence type="ECO:0000256" key="2">
    <source>
        <dbReference type="SAM" id="Phobius"/>
    </source>
</evidence>
<dbReference type="CDD" id="cd00037">
    <property type="entry name" value="CLECT"/>
    <property type="match status" value="1"/>
</dbReference>
<feature type="transmembrane region" description="Helical" evidence="2">
    <location>
        <begin position="1111"/>
        <end position="1134"/>
    </location>
</feature>
<evidence type="ECO:0000313" key="5">
    <source>
        <dbReference type="Proteomes" id="UP000749559"/>
    </source>
</evidence>
<sequence>MDHSSCLKSWPYTHHILYIRIFICVTLCSIVCMETYGPYTVSPFNFPDLYLNLHVEQSHGSLVVKNTTQSVIYFHSPCIGRTNAGSRVTIQITDALDHTTMYIDHSNTTIDIVHVNYFEDLNLAGAALKIVLQNGHVELSSNYNLDNGFADFIVYNESHDALTYYHKIPYASLSHVRTMMQFQFQTTGDANTVMKCPPLTTLIDGLCYGYMFQCKTYDEAFEHCDNHDATFPLLNQHTLEQLAASERIGNWQIKDGTHIWSGVLRTNSTFKIANGSAVSESDLIDYMNTSQPLPIVNGSCYTIQVGNAYTLTPRDCDGKYFYVCRIGQGFYDDISSLSLTNWGATIMGRCGEPPVPATEEVMTSTTTIYAQTTTNSTIKAETIALSTTEAEATTQSTAESETIAQSTTGAEATTQSTTETETIAQSTMEAEATTATTSRLNLITSNPTTNTEEQSTITTELSHEFLTTNRLSAETNRYGPFFFRPKLHADKFVSLAYSHKEEQGYLEVSNRNDTVFFIVYPALLNPNFANANVEVVKYLNDSTGMIGNITTYIAYVAGDDNSVITKTNGFSKLRVGRSSSADDVYFKRWVNQNVSQYVHYNMTANTNLTYYTVNLTADGEPKTPPWQLAKFITEFADETIATYQTCPLDMENIANTCNLFMRDYCLNVTEAAKACMGLGYPGAEMAFMDSDTQSKIMNNKNLPFNGRYSYWNVQLNRSSVFNNYSHAEDECLVIKDGSPVFKRCSERTRFYCKIDKGPYMDISKWSVLDHFPFYWNNDYDEDCNLLSGLLEATPESTEYNIAASMNELSTDYNTATTTSQLSADYNIATSNNELSTDYNTATTTSQLSADYNIATTTNELSTDYNSATSTNELSTDYNIATTINILSTDNNIATSTSESSTEYDIATTNNELSTEYNIATSINELSTNYNTATTTSELPTDYNIATSNNELSSEYKSTTSTNKSSTEYVIATTNNELSTEYNIAASINELSTDYNTATTSSELSTDYNIATTTNELSTDYNSATSSNELSTDYIIATTTNELSTDYNISTSTNELSTDYDTVHQTKEEVRNHFNTVITEKPRTDALNSSSPTAKVTYRRAKKVVFPVEEAFAAPVIGTLPLLVVVVLVSGIVMLDFSRILKDMRRASRNVKRVLKKL</sequence>
<reference evidence="4" key="1">
    <citation type="submission" date="2022-03" db="EMBL/GenBank/DDBJ databases">
        <authorList>
            <person name="Martin C."/>
        </authorList>
    </citation>
    <scope>NUCLEOTIDE SEQUENCE</scope>
</reference>
<evidence type="ECO:0000313" key="4">
    <source>
        <dbReference type="EMBL" id="CAH1776462.1"/>
    </source>
</evidence>
<keyword evidence="2" id="KW-0472">Membrane</keyword>
<organism evidence="4 5">
    <name type="scientific">Owenia fusiformis</name>
    <name type="common">Polychaete worm</name>
    <dbReference type="NCBI Taxonomy" id="6347"/>
    <lineage>
        <taxon>Eukaryota</taxon>
        <taxon>Metazoa</taxon>
        <taxon>Spiralia</taxon>
        <taxon>Lophotrochozoa</taxon>
        <taxon>Annelida</taxon>
        <taxon>Polychaeta</taxon>
        <taxon>Sedentaria</taxon>
        <taxon>Canalipalpata</taxon>
        <taxon>Sabellida</taxon>
        <taxon>Oweniida</taxon>
        <taxon>Oweniidae</taxon>
        <taxon>Owenia</taxon>
    </lineage>
</organism>
<dbReference type="Proteomes" id="UP000749559">
    <property type="component" value="Unassembled WGS sequence"/>
</dbReference>
<proteinExistence type="predicted"/>
<dbReference type="OrthoDB" id="10255512at2759"/>
<feature type="domain" description="C-type lectin" evidence="3">
    <location>
        <begin position="203"/>
        <end position="325"/>
    </location>
</feature>